<name>A0A1R4B3Q7_9VIBR</name>
<dbReference type="PANTHER" id="PTHR12526">
    <property type="entry name" value="GLYCOSYLTRANSFERASE"/>
    <property type="match status" value="1"/>
</dbReference>
<gene>
    <name evidence="2" type="primary">pglJ</name>
    <name evidence="2" type="ORF">VPAL9027_01518</name>
</gene>
<evidence type="ECO:0000259" key="1">
    <source>
        <dbReference type="Pfam" id="PF00534"/>
    </source>
</evidence>
<protein>
    <submittedName>
        <fullName evidence="2">N-acetylgalactosamine-N, N'-diacetylbacillosaminyl-diphospho-undecaprenol 4-alpha-N-acetylgalactosaminyltransferase</fullName>
        <ecNumber evidence="2">2.4.1.291</ecNumber>
    </submittedName>
</protein>
<dbReference type="RefSeq" id="WP_077313863.1">
    <property type="nucleotide sequence ID" value="NZ_AP024887.1"/>
</dbReference>
<dbReference type="Gene3D" id="3.40.50.2000">
    <property type="entry name" value="Glycogen Phosphorylase B"/>
    <property type="match status" value="2"/>
</dbReference>
<proteinExistence type="predicted"/>
<keyword evidence="2" id="KW-0808">Transferase</keyword>
<dbReference type="EC" id="2.4.1.291" evidence="2"/>
<dbReference type="AlphaFoldDB" id="A0A1R4B3Q7"/>
<feature type="domain" description="Glycosyl transferase family 1" evidence="1">
    <location>
        <begin position="209"/>
        <end position="359"/>
    </location>
</feature>
<dbReference type="InterPro" id="IPR001296">
    <property type="entry name" value="Glyco_trans_1"/>
</dbReference>
<dbReference type="SUPFAM" id="SSF53756">
    <property type="entry name" value="UDP-Glycosyltransferase/glycogen phosphorylase"/>
    <property type="match status" value="1"/>
</dbReference>
<accession>A0A1R4B3Q7</accession>
<dbReference type="CDD" id="cd03811">
    <property type="entry name" value="GT4_GT28_WabH-like"/>
    <property type="match status" value="1"/>
</dbReference>
<keyword evidence="3" id="KW-1185">Reference proteome</keyword>
<dbReference type="PANTHER" id="PTHR12526:SF627">
    <property type="entry name" value="D-RHAMNOSYLTRANSFERASE WBPZ"/>
    <property type="match status" value="1"/>
</dbReference>
<dbReference type="GO" id="GO:0016757">
    <property type="term" value="F:glycosyltransferase activity"/>
    <property type="evidence" value="ECO:0007669"/>
    <property type="project" value="UniProtKB-KW"/>
</dbReference>
<keyword evidence="2" id="KW-0328">Glycosyltransferase</keyword>
<dbReference type="EMBL" id="FUFT01000003">
    <property type="protein sequence ID" value="SJL83550.1"/>
    <property type="molecule type" value="Genomic_DNA"/>
</dbReference>
<organism evidence="2 3">
    <name type="scientific">Vibrio palustris</name>
    <dbReference type="NCBI Taxonomy" id="1918946"/>
    <lineage>
        <taxon>Bacteria</taxon>
        <taxon>Pseudomonadati</taxon>
        <taxon>Pseudomonadota</taxon>
        <taxon>Gammaproteobacteria</taxon>
        <taxon>Vibrionales</taxon>
        <taxon>Vibrionaceae</taxon>
        <taxon>Vibrio</taxon>
    </lineage>
</organism>
<dbReference type="STRING" id="1918946.VPAL9027_01518"/>
<evidence type="ECO:0000313" key="3">
    <source>
        <dbReference type="Proteomes" id="UP000189475"/>
    </source>
</evidence>
<dbReference type="OrthoDB" id="9792269at2"/>
<dbReference type="Pfam" id="PF00534">
    <property type="entry name" value="Glycos_transf_1"/>
    <property type="match status" value="1"/>
</dbReference>
<sequence length="394" mass="43845">MKIAVVVNSLKVGGMERVAVNLTNAFHKAGHDVELIYLKDRPIELQPDDPSVPVHLFDVKKAALRTGFGALWMMACRLANIFARKSYARFFAYAECKAFAKSLSALEASNNTKFDLIVFRGHGTFEHVWPLQDPRFVFVCESVQGQHHYGRFSQRAFQGIYGNRNMVCISQGVMENFQAITKLHDIRPRSATLISNPLEYDRIAEQSQADKNHLHPRPYILGLGRLSPIKNVPLLIEAYHILVNRFGVTQDLVIVGEGRERAAIEEKVAQLGLSNRVFLKGQQMPPYPWFAHADLFTLSSKSEGLGMVLIEALACGAPVAATRCPGGVSQIMQGPLSDYLADMTPEALAQAMYNALTTPHDEDYQAAVQSSLAQFDGQRIVQTYLDTFTTDAMQ</sequence>
<dbReference type="Proteomes" id="UP000189475">
    <property type="component" value="Unassembled WGS sequence"/>
</dbReference>
<reference evidence="2 3" key="1">
    <citation type="submission" date="2017-02" db="EMBL/GenBank/DDBJ databases">
        <authorList>
            <person name="Peterson S.W."/>
        </authorList>
    </citation>
    <scope>NUCLEOTIDE SEQUENCE [LARGE SCALE GENOMIC DNA]</scope>
    <source>
        <strain evidence="2 3">CECT 9027</strain>
    </source>
</reference>
<evidence type="ECO:0000313" key="2">
    <source>
        <dbReference type="EMBL" id="SJL83550.1"/>
    </source>
</evidence>